<gene>
    <name evidence="2" type="ordered locus">Dacet_1317</name>
</gene>
<dbReference type="Proteomes" id="UP000002012">
    <property type="component" value="Chromosome"/>
</dbReference>
<protein>
    <submittedName>
        <fullName evidence="2">PTS system mannose/fructose/sorbose family IID component</fullName>
    </submittedName>
</protein>
<dbReference type="PaxDb" id="522772-Dacet_1317"/>
<feature type="transmembrane region" description="Helical" evidence="1">
    <location>
        <begin position="188"/>
        <end position="207"/>
    </location>
</feature>
<dbReference type="InterPro" id="IPR004704">
    <property type="entry name" value="PTS_IID_man"/>
</dbReference>
<dbReference type="InterPro" id="IPR050303">
    <property type="entry name" value="GatZ_KbaZ_carbometab"/>
</dbReference>
<dbReference type="PANTHER" id="PTHR32502">
    <property type="entry name" value="N-ACETYLGALACTOSAMINE PERMEASE II COMPONENT-RELATED"/>
    <property type="match status" value="1"/>
</dbReference>
<dbReference type="HOGENOM" id="CLU_103310_0_0_0"/>
<keyword evidence="1" id="KW-0812">Transmembrane</keyword>
<dbReference type="RefSeq" id="WP_013010611.1">
    <property type="nucleotide sequence ID" value="NC_013943.1"/>
</dbReference>
<keyword evidence="3" id="KW-1185">Reference proteome</keyword>
<proteinExistence type="predicted"/>
<keyword evidence="1" id="KW-1133">Transmembrane helix</keyword>
<dbReference type="GO" id="GO:0005886">
    <property type="term" value="C:plasma membrane"/>
    <property type="evidence" value="ECO:0007669"/>
    <property type="project" value="TreeGrafter"/>
</dbReference>
<reference evidence="2 3" key="1">
    <citation type="journal article" date="2010" name="Stand. Genomic Sci.">
        <title>Complete genome sequence of Denitrovibrio acetiphilus type strain (N2460).</title>
        <authorList>
            <person name="Kiss H."/>
            <person name="Lang E."/>
            <person name="Lapidus A."/>
            <person name="Copeland A."/>
            <person name="Nolan M."/>
            <person name="Glavina Del Rio T."/>
            <person name="Chen F."/>
            <person name="Lucas S."/>
            <person name="Tice H."/>
            <person name="Cheng J.F."/>
            <person name="Han C."/>
            <person name="Goodwin L."/>
            <person name="Pitluck S."/>
            <person name="Liolios K."/>
            <person name="Pati A."/>
            <person name="Ivanova N."/>
            <person name="Mavromatis K."/>
            <person name="Chen A."/>
            <person name="Palaniappan K."/>
            <person name="Land M."/>
            <person name="Hauser L."/>
            <person name="Chang Y.J."/>
            <person name="Jeffries C.D."/>
            <person name="Detter J.C."/>
            <person name="Brettin T."/>
            <person name="Spring S."/>
            <person name="Rohde M."/>
            <person name="Goker M."/>
            <person name="Woyke T."/>
            <person name="Bristow J."/>
            <person name="Eisen J.A."/>
            <person name="Markowitz V."/>
            <person name="Hugenholtz P."/>
            <person name="Kyrpides N.C."/>
            <person name="Klenk H.P."/>
        </authorList>
    </citation>
    <scope>NUCLEOTIDE SEQUENCE [LARGE SCALE GENOMIC DNA]</scope>
    <source>
        <strain evidence="3">DSM 12809 / NBRC 114555 / N2460</strain>
    </source>
</reference>
<name>D4H7U0_DENA2</name>
<dbReference type="OrthoDB" id="9795582at2"/>
<keyword evidence="1" id="KW-0472">Membrane</keyword>
<dbReference type="AlphaFoldDB" id="D4H7U0"/>
<dbReference type="Pfam" id="PF03613">
    <property type="entry name" value="EIID-AGA"/>
    <property type="match status" value="1"/>
</dbReference>
<dbReference type="STRING" id="522772.Dacet_1317"/>
<feature type="transmembrane region" description="Helical" evidence="1">
    <location>
        <begin position="104"/>
        <end position="127"/>
    </location>
</feature>
<sequence>MKELFVGIRSLIYQSNLNHENMQGTGFAYMIKHAAKGEGIELSEDVLERETEYFHTHPYLANFIFGMWVKEYKNGGEPDFYKKVYSSAFGALGDSFFWHSLRPFCFIIAAMIGFHDPFAGLITYLVLYNTFHLTFRLGGYRVGYTLGRDVIVFFNRISFNRWPRHMDMVSTFMLGVFLSFLVKECVDFNPLVLGVLTVYLLLGLAVARKIDIVFGLVGMLFITGFFLYFTGV</sequence>
<dbReference type="KEGG" id="dap:Dacet_1317"/>
<evidence type="ECO:0000313" key="3">
    <source>
        <dbReference type="Proteomes" id="UP000002012"/>
    </source>
</evidence>
<feature type="transmembrane region" description="Helical" evidence="1">
    <location>
        <begin position="212"/>
        <end position="231"/>
    </location>
</feature>
<dbReference type="GO" id="GO:0009401">
    <property type="term" value="P:phosphoenolpyruvate-dependent sugar phosphotransferase system"/>
    <property type="evidence" value="ECO:0007669"/>
    <property type="project" value="InterPro"/>
</dbReference>
<dbReference type="EMBL" id="CP001968">
    <property type="protein sequence ID" value="ADD68089.1"/>
    <property type="molecule type" value="Genomic_DNA"/>
</dbReference>
<accession>D4H7U0</accession>
<evidence type="ECO:0000313" key="2">
    <source>
        <dbReference type="EMBL" id="ADD68089.1"/>
    </source>
</evidence>
<dbReference type="InParanoid" id="D4H7U0"/>
<dbReference type="eggNOG" id="COG3716">
    <property type="taxonomic scope" value="Bacteria"/>
</dbReference>
<organism evidence="2 3">
    <name type="scientific">Denitrovibrio acetiphilus (strain DSM 12809 / NBRC 114555 / N2460)</name>
    <dbReference type="NCBI Taxonomy" id="522772"/>
    <lineage>
        <taxon>Bacteria</taxon>
        <taxon>Pseudomonadati</taxon>
        <taxon>Deferribacterota</taxon>
        <taxon>Deferribacteres</taxon>
        <taxon>Deferribacterales</taxon>
        <taxon>Geovibrionaceae</taxon>
        <taxon>Denitrovibrio</taxon>
    </lineage>
</organism>
<evidence type="ECO:0000256" key="1">
    <source>
        <dbReference type="SAM" id="Phobius"/>
    </source>
</evidence>
<dbReference type="PANTHER" id="PTHR32502:SF23">
    <property type="entry name" value="TRANSPORT PROTEIN, PTS SYSTEM"/>
    <property type="match status" value="1"/>
</dbReference>
<dbReference type="PROSITE" id="PS51108">
    <property type="entry name" value="PTS_EIID"/>
    <property type="match status" value="1"/>
</dbReference>
<dbReference type="FunCoup" id="D4H7U0">
    <property type="interactions" value="81"/>
</dbReference>